<reference evidence="7 8" key="1">
    <citation type="submission" date="2018-05" db="EMBL/GenBank/DDBJ databases">
        <title>Genome sequencing and assembly of the regulated plant pathogen Lachnellula willkommii and related sister species for the development of diagnostic species identification markers.</title>
        <authorList>
            <person name="Giroux E."/>
            <person name="Bilodeau G."/>
        </authorList>
    </citation>
    <scope>NUCLEOTIDE SEQUENCE [LARGE SCALE GENOMIC DNA]</scope>
    <source>
        <strain evidence="7 8">CBS 268.59</strain>
    </source>
</reference>
<feature type="active site" description="Proton acceptor" evidence="4">
    <location>
        <position position="303"/>
    </location>
</feature>
<dbReference type="AlphaFoldDB" id="A0A8T9BW00"/>
<sequence>MSTTSVDTKIDALAEDLRKLIPEASKEEISRKKLFGVIQQAMGQVEAPVETIWRMIMSPHAPAALNVIIRMGVLDDLVAAGKPKPAQDLGSACKVDPILIVRMMRPLVALGIFQETDVQTYDSTPISQTLVAPPLVGGYLFMFECATRSLANMPNYLESTGFQNVTGGPGPFETSHNTEDGMFQYLNKNPALMSSFNAFMSGSLETRKSWFETFPVQEILLEGASTDPDSVLLIDIGGGEGHDVEAFRRTFPDAPGKLVLQDLPPTIDNIKHLDPVIITQKYDFFTEQTIKGARAYYFRNIFHDWPTDRCVVMLKNVAAAMKPGYSKLLIFEWVIPAKSVPLYPALLDINMMAVLNGQERTEEQWIAMLGQAGLEVNKFWKAGEDSEGLIEVVLKK</sequence>
<dbReference type="OrthoDB" id="1535081at2759"/>
<evidence type="ECO:0000313" key="8">
    <source>
        <dbReference type="Proteomes" id="UP000469558"/>
    </source>
</evidence>
<proteinExistence type="predicted"/>
<feature type="domain" description="O-methyltransferase C-terminal" evidence="5">
    <location>
        <begin position="232"/>
        <end position="374"/>
    </location>
</feature>
<dbReference type="SUPFAM" id="SSF46785">
    <property type="entry name" value="Winged helix' DNA-binding domain"/>
    <property type="match status" value="1"/>
</dbReference>
<dbReference type="Gene3D" id="1.10.10.10">
    <property type="entry name" value="Winged helix-like DNA-binding domain superfamily/Winged helix DNA-binding domain"/>
    <property type="match status" value="1"/>
</dbReference>
<comment type="caution">
    <text evidence="7">The sequence shown here is derived from an EMBL/GenBank/DDBJ whole genome shotgun (WGS) entry which is preliminary data.</text>
</comment>
<dbReference type="InterPro" id="IPR012967">
    <property type="entry name" value="COMT_dimerisation"/>
</dbReference>
<dbReference type="Pfam" id="PF08100">
    <property type="entry name" value="Dimerisation"/>
    <property type="match status" value="1"/>
</dbReference>
<dbReference type="GO" id="GO:0046983">
    <property type="term" value="F:protein dimerization activity"/>
    <property type="evidence" value="ECO:0007669"/>
    <property type="project" value="InterPro"/>
</dbReference>
<dbReference type="PANTHER" id="PTHR43712">
    <property type="entry name" value="PUTATIVE (AFU_ORTHOLOGUE AFUA_4G14580)-RELATED"/>
    <property type="match status" value="1"/>
</dbReference>
<dbReference type="Proteomes" id="UP000469558">
    <property type="component" value="Unassembled WGS sequence"/>
</dbReference>
<dbReference type="Gene3D" id="3.40.50.150">
    <property type="entry name" value="Vaccinia Virus protein VP39"/>
    <property type="match status" value="1"/>
</dbReference>
<evidence type="ECO:0000256" key="4">
    <source>
        <dbReference type="PIRSR" id="PIRSR005739-1"/>
    </source>
</evidence>
<dbReference type="InterPro" id="IPR036390">
    <property type="entry name" value="WH_DNA-bd_sf"/>
</dbReference>
<dbReference type="GO" id="GO:0008171">
    <property type="term" value="F:O-methyltransferase activity"/>
    <property type="evidence" value="ECO:0007669"/>
    <property type="project" value="InterPro"/>
</dbReference>
<accession>A0A8T9BW00</accession>
<keyword evidence="3" id="KW-0949">S-adenosyl-L-methionine</keyword>
<evidence type="ECO:0000259" key="6">
    <source>
        <dbReference type="Pfam" id="PF08100"/>
    </source>
</evidence>
<protein>
    <submittedName>
        <fullName evidence="7">O-methyltransferase asqD</fullName>
    </submittedName>
</protein>
<dbReference type="InterPro" id="IPR001077">
    <property type="entry name" value="COMT_C"/>
</dbReference>
<evidence type="ECO:0000313" key="7">
    <source>
        <dbReference type="EMBL" id="TVY65553.1"/>
    </source>
</evidence>
<dbReference type="InterPro" id="IPR029063">
    <property type="entry name" value="SAM-dependent_MTases_sf"/>
</dbReference>
<dbReference type="Pfam" id="PF00891">
    <property type="entry name" value="Methyltransf_2"/>
    <property type="match status" value="1"/>
</dbReference>
<dbReference type="InterPro" id="IPR016461">
    <property type="entry name" value="COMT-like"/>
</dbReference>
<evidence type="ECO:0000256" key="1">
    <source>
        <dbReference type="ARBA" id="ARBA00022603"/>
    </source>
</evidence>
<feature type="domain" description="O-methyltransferase dimerisation" evidence="6">
    <location>
        <begin position="56"/>
        <end position="132"/>
    </location>
</feature>
<dbReference type="PROSITE" id="PS51683">
    <property type="entry name" value="SAM_OMT_II"/>
    <property type="match status" value="1"/>
</dbReference>
<keyword evidence="8" id="KW-1185">Reference proteome</keyword>
<name>A0A8T9BW00_9HELO</name>
<dbReference type="GO" id="GO:0032259">
    <property type="term" value="P:methylation"/>
    <property type="evidence" value="ECO:0007669"/>
    <property type="project" value="UniProtKB-KW"/>
</dbReference>
<dbReference type="EMBL" id="QGMK01001704">
    <property type="protein sequence ID" value="TVY65553.1"/>
    <property type="molecule type" value="Genomic_DNA"/>
</dbReference>
<keyword evidence="1" id="KW-0489">Methyltransferase</keyword>
<gene>
    <name evidence="7" type="primary">asqD_1</name>
    <name evidence="7" type="ORF">LSUE1_G009314</name>
</gene>
<keyword evidence="2" id="KW-0808">Transferase</keyword>
<dbReference type="PANTHER" id="PTHR43712:SF1">
    <property type="entry name" value="HYPOTHETICAL O-METHYLTRANSFERASE (EUROFUNG)-RELATED"/>
    <property type="match status" value="1"/>
</dbReference>
<dbReference type="InterPro" id="IPR036388">
    <property type="entry name" value="WH-like_DNA-bd_sf"/>
</dbReference>
<evidence type="ECO:0000256" key="3">
    <source>
        <dbReference type="ARBA" id="ARBA00022691"/>
    </source>
</evidence>
<dbReference type="PIRSF" id="PIRSF005739">
    <property type="entry name" value="O-mtase"/>
    <property type="match status" value="1"/>
</dbReference>
<dbReference type="SUPFAM" id="SSF53335">
    <property type="entry name" value="S-adenosyl-L-methionine-dependent methyltransferases"/>
    <property type="match status" value="1"/>
</dbReference>
<evidence type="ECO:0000256" key="2">
    <source>
        <dbReference type="ARBA" id="ARBA00022679"/>
    </source>
</evidence>
<evidence type="ECO:0000259" key="5">
    <source>
        <dbReference type="Pfam" id="PF00891"/>
    </source>
</evidence>
<organism evidence="7 8">
    <name type="scientific">Lachnellula suecica</name>
    <dbReference type="NCBI Taxonomy" id="602035"/>
    <lineage>
        <taxon>Eukaryota</taxon>
        <taxon>Fungi</taxon>
        <taxon>Dikarya</taxon>
        <taxon>Ascomycota</taxon>
        <taxon>Pezizomycotina</taxon>
        <taxon>Leotiomycetes</taxon>
        <taxon>Helotiales</taxon>
        <taxon>Lachnaceae</taxon>
        <taxon>Lachnellula</taxon>
    </lineage>
</organism>